<name>A0ABS9CQ83_9FIRM</name>
<dbReference type="InterPro" id="IPR051796">
    <property type="entry name" value="ISF_SsuE-like"/>
</dbReference>
<keyword evidence="5" id="KW-1185">Reference proteome</keyword>
<dbReference type="Gene3D" id="3.40.50.360">
    <property type="match status" value="1"/>
</dbReference>
<gene>
    <name evidence="4" type="ORF">JQM67_11880</name>
</gene>
<sequence>MKVIAIKGSPRRNGDSNTLIDEILRGAKEAGHTVTEYFLQEMNLKGCQACYTCKQPGTSGCDCVIRDDLKPYWAQLHEADALVLGAPIYAGSICGPMISYMNRHYCLLDKAWTVRVKPGIRVIGVFTQGQSDPNAYLDRIDWFLGDFERRNMIVRDKIVKTGREPVKNDTALMRRAYEDGLHLAD</sequence>
<accession>A0ABS9CQ83</accession>
<reference evidence="4 5" key="1">
    <citation type="submission" date="2020-12" db="EMBL/GenBank/DDBJ databases">
        <title>Whole genome sequences of gut porcine anaerobes.</title>
        <authorList>
            <person name="Kubasova T."/>
            <person name="Jahodarova E."/>
            <person name="Rychlik I."/>
        </authorList>
    </citation>
    <scope>NUCLEOTIDE SEQUENCE [LARGE SCALE GENOMIC DNA]</scope>
    <source>
        <strain evidence="4 5">An867</strain>
    </source>
</reference>
<dbReference type="Proteomes" id="UP001299220">
    <property type="component" value="Unassembled WGS sequence"/>
</dbReference>
<protein>
    <submittedName>
        <fullName evidence="4">Flavodoxin family protein</fullName>
    </submittedName>
</protein>
<dbReference type="PANTHER" id="PTHR43278">
    <property type="entry name" value="NAD(P)H-DEPENDENT FMN-CONTAINING OXIDOREDUCTASE YWQN-RELATED"/>
    <property type="match status" value="1"/>
</dbReference>
<proteinExistence type="predicted"/>
<evidence type="ECO:0000256" key="2">
    <source>
        <dbReference type="ARBA" id="ARBA00022643"/>
    </source>
</evidence>
<evidence type="ECO:0000256" key="1">
    <source>
        <dbReference type="ARBA" id="ARBA00022630"/>
    </source>
</evidence>
<keyword evidence="2" id="KW-0288">FMN</keyword>
<comment type="caution">
    <text evidence="4">The sequence shown here is derived from an EMBL/GenBank/DDBJ whole genome shotgun (WGS) entry which is preliminary data.</text>
</comment>
<organism evidence="4 5">
    <name type="scientific">Anaeromassilibacillus senegalensis</name>
    <dbReference type="NCBI Taxonomy" id="1673717"/>
    <lineage>
        <taxon>Bacteria</taxon>
        <taxon>Bacillati</taxon>
        <taxon>Bacillota</taxon>
        <taxon>Clostridia</taxon>
        <taxon>Eubacteriales</taxon>
        <taxon>Acutalibacteraceae</taxon>
        <taxon>Anaeromassilibacillus</taxon>
    </lineage>
</organism>
<evidence type="ECO:0000259" key="3">
    <source>
        <dbReference type="Pfam" id="PF03358"/>
    </source>
</evidence>
<evidence type="ECO:0000313" key="4">
    <source>
        <dbReference type="EMBL" id="MCF2653300.1"/>
    </source>
</evidence>
<dbReference type="PANTHER" id="PTHR43278:SF2">
    <property type="entry name" value="IRON-SULFUR FLAVOPROTEIN"/>
    <property type="match status" value="1"/>
</dbReference>
<dbReference type="Pfam" id="PF03358">
    <property type="entry name" value="FMN_red"/>
    <property type="match status" value="1"/>
</dbReference>
<dbReference type="RefSeq" id="WP_235324335.1">
    <property type="nucleotide sequence ID" value="NZ_JAFBIT010000004.1"/>
</dbReference>
<dbReference type="InterPro" id="IPR005025">
    <property type="entry name" value="FMN_Rdtase-like_dom"/>
</dbReference>
<dbReference type="SUPFAM" id="SSF52218">
    <property type="entry name" value="Flavoproteins"/>
    <property type="match status" value="1"/>
</dbReference>
<feature type="domain" description="NADPH-dependent FMN reductase-like" evidence="3">
    <location>
        <begin position="1"/>
        <end position="112"/>
    </location>
</feature>
<evidence type="ECO:0000313" key="5">
    <source>
        <dbReference type="Proteomes" id="UP001299220"/>
    </source>
</evidence>
<keyword evidence="1" id="KW-0285">Flavoprotein</keyword>
<dbReference type="EMBL" id="JAFBIT010000004">
    <property type="protein sequence ID" value="MCF2653300.1"/>
    <property type="molecule type" value="Genomic_DNA"/>
</dbReference>
<dbReference type="InterPro" id="IPR029039">
    <property type="entry name" value="Flavoprotein-like_sf"/>
</dbReference>